<accession>A0A7W2EQS0</accession>
<evidence type="ECO:0000256" key="1">
    <source>
        <dbReference type="SAM" id="SignalP"/>
    </source>
</evidence>
<dbReference type="EMBL" id="JACEZT010000003">
    <property type="protein sequence ID" value="MBA5636739.1"/>
    <property type="molecule type" value="Genomic_DNA"/>
</dbReference>
<evidence type="ECO:0008006" key="4">
    <source>
        <dbReference type="Google" id="ProtNLM"/>
    </source>
</evidence>
<feature type="signal peptide" evidence="1">
    <location>
        <begin position="1"/>
        <end position="30"/>
    </location>
</feature>
<name>A0A7W2EQS0_9BURK</name>
<dbReference type="AlphaFoldDB" id="A0A7W2EQS0"/>
<gene>
    <name evidence="2" type="ORF">H3H37_06685</name>
</gene>
<protein>
    <recommendedName>
        <fullName evidence="4">Lipoprotein</fullName>
    </recommendedName>
</protein>
<dbReference type="InterPro" id="IPR016875">
    <property type="entry name" value="UCP028200"/>
</dbReference>
<comment type="caution">
    <text evidence="2">The sequence shown here is derived from an EMBL/GenBank/DDBJ whole genome shotgun (WGS) entry which is preliminary data.</text>
</comment>
<feature type="chain" id="PRO_5031280032" description="Lipoprotein" evidence="1">
    <location>
        <begin position="31"/>
        <end position="293"/>
    </location>
</feature>
<sequence length="293" mass="34126">MHAAMLRRATRLFLLGIALLLAACSSLQLAYNHGDTLLYWWLDGYVDLDSDQKPWVRQDIDNFFQWHRKTQLRDYAQVLQTARRQLQGTPTEADLLADYDDIRERTQVLLLKALPELAELARSLRPQQIAQMEKKFAANNDTFRHKNMKGDREHQLAFRYDKAMDQFELWFGSFSREQEAAIRQASDARPLDNALWLDERIRRQQAILALVRRVQREKLGQDATMALIRSLIEDNFARRDQSDRKEFFGEYDQGTAQLVLTVIRLATPAQKAHALKRMQGWIDDCNALAAQAH</sequence>
<dbReference type="Proteomes" id="UP000534388">
    <property type="component" value="Unassembled WGS sequence"/>
</dbReference>
<evidence type="ECO:0000313" key="2">
    <source>
        <dbReference type="EMBL" id="MBA5636739.1"/>
    </source>
</evidence>
<dbReference type="PROSITE" id="PS51257">
    <property type="entry name" value="PROKAR_LIPOPROTEIN"/>
    <property type="match status" value="1"/>
</dbReference>
<dbReference type="Pfam" id="PF19795">
    <property type="entry name" value="DUF6279"/>
    <property type="match status" value="1"/>
</dbReference>
<keyword evidence="1" id="KW-0732">Signal</keyword>
<proteinExistence type="predicted"/>
<evidence type="ECO:0000313" key="3">
    <source>
        <dbReference type="Proteomes" id="UP000534388"/>
    </source>
</evidence>
<reference evidence="2 3" key="1">
    <citation type="submission" date="2020-07" db="EMBL/GenBank/DDBJ databases">
        <title>Novel species isolated from subtropical streams in China.</title>
        <authorList>
            <person name="Lu H."/>
        </authorList>
    </citation>
    <scope>NUCLEOTIDE SEQUENCE [LARGE SCALE GENOMIC DNA]</scope>
    <source>
        <strain evidence="2 3">LX20W</strain>
    </source>
</reference>
<keyword evidence="3" id="KW-1185">Reference proteome</keyword>
<dbReference type="PIRSF" id="PIRSF028200">
    <property type="entry name" value="UCP028200"/>
    <property type="match status" value="1"/>
</dbReference>
<organism evidence="2 3">
    <name type="scientific">Rugamonas brunnea</name>
    <dbReference type="NCBI Taxonomy" id="2758569"/>
    <lineage>
        <taxon>Bacteria</taxon>
        <taxon>Pseudomonadati</taxon>
        <taxon>Pseudomonadota</taxon>
        <taxon>Betaproteobacteria</taxon>
        <taxon>Burkholderiales</taxon>
        <taxon>Oxalobacteraceae</taxon>
        <taxon>Telluria group</taxon>
        <taxon>Rugamonas</taxon>
    </lineage>
</organism>